<feature type="binding site" evidence="17">
    <location>
        <position position="259"/>
    </location>
    <ligand>
        <name>FAD</name>
        <dbReference type="ChEBI" id="CHEBI:57692"/>
    </ligand>
</feature>
<dbReference type="Pfam" id="PF04137">
    <property type="entry name" value="ERO1"/>
    <property type="match status" value="1"/>
</dbReference>
<evidence type="ECO:0000256" key="18">
    <source>
        <dbReference type="PIRSR" id="PIRSR017205-3"/>
    </source>
</evidence>
<evidence type="ECO:0000256" key="13">
    <source>
        <dbReference type="ARBA" id="ARBA00023157"/>
    </source>
</evidence>
<evidence type="ECO:0000313" key="20">
    <source>
        <dbReference type="EMBL" id="LAB69984.1"/>
    </source>
</evidence>
<evidence type="ECO:0000256" key="10">
    <source>
        <dbReference type="ARBA" id="ARBA00022982"/>
    </source>
</evidence>
<keyword evidence="5" id="KW-0813">Transport</keyword>
<reference evidence="21" key="1">
    <citation type="submission" date="2017-11" db="EMBL/GenBank/DDBJ databases">
        <title>The sensing device of the deep-sea amphipod.</title>
        <authorList>
            <person name="Kobayashi H."/>
            <person name="Nagahama T."/>
            <person name="Arai W."/>
            <person name="Sasagawa Y."/>
            <person name="Umeda M."/>
            <person name="Hayashi T."/>
            <person name="Nikaido I."/>
            <person name="Watanabe H."/>
            <person name="Oguri K."/>
            <person name="Kitazato H."/>
            <person name="Fujioka K."/>
            <person name="Kido Y."/>
            <person name="Takami H."/>
        </authorList>
    </citation>
    <scope>NUCLEOTIDE SEQUENCE</scope>
    <source>
        <tissue evidence="21">Whole body</tissue>
    </source>
</reference>
<keyword evidence="13 18" id="KW-1015">Disulfide bond</keyword>
<dbReference type="PANTHER" id="PTHR12613">
    <property type="entry name" value="ERO1-RELATED"/>
    <property type="match status" value="1"/>
</dbReference>
<dbReference type="GO" id="GO:0071949">
    <property type="term" value="F:FAD binding"/>
    <property type="evidence" value="ECO:0007669"/>
    <property type="project" value="InterPro"/>
</dbReference>
<evidence type="ECO:0000256" key="3">
    <source>
        <dbReference type="ARBA" id="ARBA00008277"/>
    </source>
</evidence>
<evidence type="ECO:0000256" key="7">
    <source>
        <dbReference type="ARBA" id="ARBA00022729"/>
    </source>
</evidence>
<dbReference type="InterPro" id="IPR037192">
    <property type="entry name" value="ERO1-like_sf"/>
</dbReference>
<protein>
    <submittedName>
        <fullName evidence="20 21">Ero1-like protein</fullName>
    </submittedName>
</protein>
<keyword evidence="11" id="KW-0560">Oxidoreductase</keyword>
<reference evidence="20" key="2">
    <citation type="journal article" date="2018" name="Biosci. Biotechnol. Biochem.">
        <title>Polysaccharide hydrolase of the hadal zone amphipods Hirondellea gigas.</title>
        <authorList>
            <person name="Kobayashi H."/>
            <person name="Nagahama T."/>
            <person name="Arai W."/>
            <person name="Sasagawa Y."/>
            <person name="Umeda M."/>
            <person name="Hayashi T."/>
            <person name="Nikaido I."/>
            <person name="Watanabe H."/>
            <person name="Oguri K."/>
            <person name="Kitazato H."/>
            <person name="Fujioka K."/>
            <person name="Kido Y."/>
            <person name="Takami H."/>
        </authorList>
    </citation>
    <scope>NUCLEOTIDE SEQUENCE</scope>
    <source>
        <tissue evidence="20">Whole body</tissue>
    </source>
</reference>
<feature type="disulfide bond" description="Redox-active" evidence="18">
    <location>
        <begin position="116"/>
        <end position="121"/>
    </location>
</feature>
<keyword evidence="15" id="KW-0676">Redox-active center</keyword>
<feature type="binding site" evidence="17">
    <location>
        <position position="205"/>
    </location>
    <ligand>
        <name>FAD</name>
        <dbReference type="ChEBI" id="CHEBI:57692"/>
    </ligand>
</feature>
<dbReference type="EMBL" id="IACF01004390">
    <property type="protein sequence ID" value="LAB69984.1"/>
    <property type="molecule type" value="mRNA"/>
</dbReference>
<evidence type="ECO:0000256" key="5">
    <source>
        <dbReference type="ARBA" id="ARBA00022448"/>
    </source>
</evidence>
<comment type="subcellular location">
    <subcellularLocation>
        <location evidence="2">Endoplasmic reticulum membrane</location>
        <topology evidence="2">Peripheral membrane protein</topology>
        <orientation evidence="2">Lumenal side</orientation>
    </subcellularLocation>
</comment>
<feature type="binding site" evidence="17">
    <location>
        <position position="207"/>
    </location>
    <ligand>
        <name>FAD</name>
        <dbReference type="ChEBI" id="CHEBI:57692"/>
    </ligand>
</feature>
<evidence type="ECO:0000256" key="16">
    <source>
        <dbReference type="PIRSR" id="PIRSR017205-1"/>
    </source>
</evidence>
<dbReference type="SUPFAM" id="SSF110019">
    <property type="entry name" value="ERO1-like"/>
    <property type="match status" value="1"/>
</dbReference>
<comment type="subunit">
    <text evidence="4">May function both as a monomer and a homodimer.</text>
</comment>
<evidence type="ECO:0000256" key="8">
    <source>
        <dbReference type="ARBA" id="ARBA00022824"/>
    </source>
</evidence>
<feature type="disulfide bond" description="Redox-active" evidence="18">
    <location>
        <begin position="401"/>
        <end position="404"/>
    </location>
</feature>
<feature type="chain" id="PRO_5036320803" evidence="19">
    <location>
        <begin position="35"/>
        <end position="488"/>
    </location>
</feature>
<evidence type="ECO:0000256" key="14">
    <source>
        <dbReference type="ARBA" id="ARBA00023180"/>
    </source>
</evidence>
<evidence type="ECO:0000256" key="9">
    <source>
        <dbReference type="ARBA" id="ARBA00022827"/>
    </source>
</evidence>
<dbReference type="InterPro" id="IPR007266">
    <property type="entry name" value="Ero1"/>
</dbReference>
<feature type="active site" description="Nucleophile" evidence="16">
    <location>
        <position position="401"/>
    </location>
</feature>
<accession>A0A2P2I7H5</accession>
<keyword evidence="12" id="KW-0472">Membrane</keyword>
<dbReference type="PANTHER" id="PTHR12613:SF0">
    <property type="entry name" value="ERO1-LIKE PROTEIN"/>
    <property type="match status" value="1"/>
</dbReference>
<name>A0A2P2I7H5_9CRUS</name>
<feature type="binding site" evidence="17">
    <location>
        <position position="262"/>
    </location>
    <ligand>
        <name>FAD</name>
        <dbReference type="ChEBI" id="CHEBI:57692"/>
    </ligand>
</feature>
<evidence type="ECO:0000256" key="11">
    <source>
        <dbReference type="ARBA" id="ARBA00023002"/>
    </source>
</evidence>
<keyword evidence="6" id="KW-0285">Flavoprotein</keyword>
<comment type="similarity">
    <text evidence="3">Belongs to the EROs family.</text>
</comment>
<evidence type="ECO:0000256" key="15">
    <source>
        <dbReference type="ARBA" id="ARBA00023284"/>
    </source>
</evidence>
<keyword evidence="10" id="KW-0249">Electron transport</keyword>
<keyword evidence="14" id="KW-0325">Glycoprotein</keyword>
<organism evidence="20">
    <name type="scientific">Hirondellea gigas</name>
    <dbReference type="NCBI Taxonomy" id="1518452"/>
    <lineage>
        <taxon>Eukaryota</taxon>
        <taxon>Metazoa</taxon>
        <taxon>Ecdysozoa</taxon>
        <taxon>Arthropoda</taxon>
        <taxon>Crustacea</taxon>
        <taxon>Multicrustacea</taxon>
        <taxon>Malacostraca</taxon>
        <taxon>Eumalacostraca</taxon>
        <taxon>Peracarida</taxon>
        <taxon>Amphipoda</taxon>
        <taxon>Amphilochidea</taxon>
        <taxon>Lysianassida</taxon>
        <taxon>Lysianassidira</taxon>
        <taxon>Lysianassoidea</taxon>
        <taxon>Lysianassidae</taxon>
        <taxon>Hirondellea</taxon>
    </lineage>
</organism>
<dbReference type="GO" id="GO:0034975">
    <property type="term" value="P:protein folding in endoplasmic reticulum"/>
    <property type="evidence" value="ECO:0007669"/>
    <property type="project" value="InterPro"/>
</dbReference>
<evidence type="ECO:0000256" key="2">
    <source>
        <dbReference type="ARBA" id="ARBA00004367"/>
    </source>
</evidence>
<evidence type="ECO:0000256" key="17">
    <source>
        <dbReference type="PIRSR" id="PIRSR017205-2"/>
    </source>
</evidence>
<feature type="signal peptide" evidence="19">
    <location>
        <begin position="1"/>
        <end position="34"/>
    </location>
</feature>
<evidence type="ECO:0000256" key="6">
    <source>
        <dbReference type="ARBA" id="ARBA00022630"/>
    </source>
</evidence>
<dbReference type="EMBL" id="IACT01004835">
    <property type="protein sequence ID" value="LAC24010.1"/>
    <property type="molecule type" value="mRNA"/>
</dbReference>
<evidence type="ECO:0000313" key="21">
    <source>
        <dbReference type="EMBL" id="LAC24010.1"/>
    </source>
</evidence>
<keyword evidence="7 19" id="KW-0732">Signal</keyword>
<dbReference type="GO" id="GO:0016972">
    <property type="term" value="F:thiol oxidase activity"/>
    <property type="evidence" value="ECO:0007669"/>
    <property type="project" value="InterPro"/>
</dbReference>
<feature type="active site" evidence="16">
    <location>
        <position position="404"/>
    </location>
</feature>
<comment type="cofactor">
    <cofactor evidence="1 17">
        <name>FAD</name>
        <dbReference type="ChEBI" id="CHEBI:57692"/>
    </cofactor>
</comment>
<evidence type="ECO:0000256" key="12">
    <source>
        <dbReference type="ARBA" id="ARBA00023136"/>
    </source>
</evidence>
<dbReference type="PIRSF" id="PIRSF017205">
    <property type="entry name" value="ERO1"/>
    <property type="match status" value="1"/>
</dbReference>
<proteinExistence type="evidence at transcript level"/>
<evidence type="ECO:0000256" key="1">
    <source>
        <dbReference type="ARBA" id="ARBA00001974"/>
    </source>
</evidence>
<dbReference type="AlphaFoldDB" id="A0A2P2I7H5"/>
<evidence type="ECO:0000256" key="4">
    <source>
        <dbReference type="ARBA" id="ARBA00011802"/>
    </source>
</evidence>
<feature type="binding site" evidence="17">
    <location>
        <position position="218"/>
    </location>
    <ligand>
        <name>FAD</name>
        <dbReference type="ChEBI" id="CHEBI:57692"/>
    </ligand>
</feature>
<feature type="binding site" evidence="17">
    <location>
        <position position="300"/>
    </location>
    <ligand>
        <name>FAD</name>
        <dbReference type="ChEBI" id="CHEBI:57692"/>
    </ligand>
</feature>
<dbReference type="GO" id="GO:0015035">
    <property type="term" value="F:protein-disulfide reductase activity"/>
    <property type="evidence" value="ECO:0007669"/>
    <property type="project" value="InterPro"/>
</dbReference>
<evidence type="ECO:0000256" key="19">
    <source>
        <dbReference type="SAM" id="SignalP"/>
    </source>
</evidence>
<keyword evidence="8" id="KW-0256">Endoplasmic reticulum</keyword>
<keyword evidence="9 17" id="KW-0274">FAD</keyword>
<sequence>MVGINKCSTIVWMACTSCTILLLVLLLLPAPVMPADSWFGKQASARQSSDSNASERCFCELKGLIDDCSCSVESIDSFNNVQVYPILNSLLNRDFFRYWKVDLTKSCPFWPDDSRCAMQYCSVEQCEVPPGIKEPRVAPVREVEEEDCTGEEHLGYLNTTLSAESKAGFEKWAEHDSTQDSGFCEPEDEHAPSSTYVDLLTNPERYTGYQGVSAHRVWHSIYQENCFSANSDSSGSPFSHITDGSAMCLEKRTFYRAVSGLHASINVHLSARYLLQDAKIGFGENVPAIWGHNIQEFQSRFDPAKTGGEGPTRLKNLYFLYLIEIRALAKAGSDLELMEFYTGEPEQDRDVRLAVRRLVKVARSFRHFDESSYFSNGQSSLKEEFRLHFRNITRIMDCVGCDKCKLWGKLQVTGLGTALKILFSGDFEDDSMSNTYDPQLERELKERKPPSQPALKLTRFEVVALINAIGRLSRSIYELEQFRKLIAR</sequence>
<dbReference type="GO" id="GO:0005789">
    <property type="term" value="C:endoplasmic reticulum membrane"/>
    <property type="evidence" value="ECO:0007669"/>
    <property type="project" value="UniProtKB-SubCell"/>
</dbReference>